<dbReference type="SUPFAM" id="SSF53448">
    <property type="entry name" value="Nucleotide-diphospho-sugar transferases"/>
    <property type="match status" value="1"/>
</dbReference>
<feature type="domain" description="Galactosyltransferase N-terminal" evidence="13">
    <location>
        <begin position="30"/>
        <end position="159"/>
    </location>
</feature>
<comment type="subcellular location">
    <subcellularLocation>
        <location evidence="1 11">Membrane</location>
        <topology evidence="1 11">Single-pass type II membrane protein</topology>
    </subcellularLocation>
</comment>
<evidence type="ECO:0000259" key="12">
    <source>
        <dbReference type="Pfam" id="PF02709"/>
    </source>
</evidence>
<comment type="pathway">
    <text evidence="2 11">Protein modification; protein glycosylation.</text>
</comment>
<keyword evidence="6" id="KW-0812">Transmembrane</keyword>
<dbReference type="GO" id="GO:0016020">
    <property type="term" value="C:membrane"/>
    <property type="evidence" value="ECO:0007669"/>
    <property type="project" value="UniProtKB-SubCell"/>
</dbReference>
<name>A0A9Q0MGP3_BLOTA</name>
<evidence type="ECO:0000256" key="10">
    <source>
        <dbReference type="ARBA" id="ARBA00023180"/>
    </source>
</evidence>
<reference evidence="14" key="1">
    <citation type="submission" date="2022-12" db="EMBL/GenBank/DDBJ databases">
        <title>Genome assemblies of Blomia tropicalis.</title>
        <authorList>
            <person name="Cui Y."/>
        </authorList>
    </citation>
    <scope>NUCLEOTIDE SEQUENCE</scope>
    <source>
        <tissue evidence="14">Adult mites</tissue>
    </source>
</reference>
<keyword evidence="15" id="KW-1185">Reference proteome</keyword>
<dbReference type="Proteomes" id="UP001142055">
    <property type="component" value="Chromosome 1"/>
</dbReference>
<sequence>MEPRFVMDEKIETELLINKIISKTICQLNVSSKLVGRFNISKNILTDKDIEINIERLEASQFGIDCVRLQKVAIVVPYRNRSEHLQIFLNNIHQLLIRQNLVYYHIFVIEQQGLDPFNRGRLMNIGFIEALKWYHGFDCFIFHDVDLIPEDDRNDYRCSVRGPRHMSGFIDKFNYKKYTDLSIGGVCSFTRQQFDLVNGFSNKFWGWGGEDHDLANRVRYYGMNILRMENEFQRYTMLKHEQDKPNPFRRRILKMGKQSYHYNGLNSLRYRIIEHIDVGRLYTKIIVNLGHSIHNQVQKF</sequence>
<accession>A0A9Q0MGP3</accession>
<evidence type="ECO:0000256" key="3">
    <source>
        <dbReference type="ARBA" id="ARBA00005735"/>
    </source>
</evidence>
<keyword evidence="7 11" id="KW-0735">Signal-anchor</keyword>
<evidence type="ECO:0000256" key="6">
    <source>
        <dbReference type="ARBA" id="ARBA00022692"/>
    </source>
</evidence>
<dbReference type="InterPro" id="IPR027791">
    <property type="entry name" value="Galactosyl_T_C"/>
</dbReference>
<dbReference type="InterPro" id="IPR029044">
    <property type="entry name" value="Nucleotide-diphossugar_trans"/>
</dbReference>
<dbReference type="Pfam" id="PF13733">
    <property type="entry name" value="Glyco_transf_7N"/>
    <property type="match status" value="1"/>
</dbReference>
<evidence type="ECO:0000256" key="5">
    <source>
        <dbReference type="ARBA" id="ARBA00022679"/>
    </source>
</evidence>
<evidence type="ECO:0000313" key="14">
    <source>
        <dbReference type="EMBL" id="KAJ6225184.1"/>
    </source>
</evidence>
<dbReference type="GO" id="GO:0008378">
    <property type="term" value="F:galactosyltransferase activity"/>
    <property type="evidence" value="ECO:0007669"/>
    <property type="project" value="TreeGrafter"/>
</dbReference>
<dbReference type="Pfam" id="PF02709">
    <property type="entry name" value="Glyco_transf_7C"/>
    <property type="match status" value="1"/>
</dbReference>
<gene>
    <name evidence="14" type="ORF">RDWZM_003729</name>
</gene>
<organism evidence="14 15">
    <name type="scientific">Blomia tropicalis</name>
    <name type="common">Mite</name>
    <dbReference type="NCBI Taxonomy" id="40697"/>
    <lineage>
        <taxon>Eukaryota</taxon>
        <taxon>Metazoa</taxon>
        <taxon>Ecdysozoa</taxon>
        <taxon>Arthropoda</taxon>
        <taxon>Chelicerata</taxon>
        <taxon>Arachnida</taxon>
        <taxon>Acari</taxon>
        <taxon>Acariformes</taxon>
        <taxon>Sarcoptiformes</taxon>
        <taxon>Astigmata</taxon>
        <taxon>Glycyphagoidea</taxon>
        <taxon>Echimyopodidae</taxon>
        <taxon>Blomia</taxon>
    </lineage>
</organism>
<dbReference type="GO" id="GO:0006688">
    <property type="term" value="P:glycosphingolipid biosynthetic process"/>
    <property type="evidence" value="ECO:0007669"/>
    <property type="project" value="TreeGrafter"/>
</dbReference>
<evidence type="ECO:0000256" key="9">
    <source>
        <dbReference type="ARBA" id="ARBA00023136"/>
    </source>
</evidence>
<dbReference type="PANTHER" id="PTHR19300:SF57">
    <property type="entry name" value="BETA-1,4-N-ACETYLGALACTOSAMINYLTRANSFERASE"/>
    <property type="match status" value="1"/>
</dbReference>
<dbReference type="GO" id="GO:0005975">
    <property type="term" value="P:carbohydrate metabolic process"/>
    <property type="evidence" value="ECO:0007669"/>
    <property type="project" value="InterPro"/>
</dbReference>
<dbReference type="GO" id="GO:0033842">
    <property type="term" value="F:N-acetyl-beta-glucosaminyl-derivative 4-beta-N-acetylgalactosaminyltransferase activity"/>
    <property type="evidence" value="ECO:0007669"/>
    <property type="project" value="TreeGrafter"/>
</dbReference>
<evidence type="ECO:0000256" key="8">
    <source>
        <dbReference type="ARBA" id="ARBA00022989"/>
    </source>
</evidence>
<keyword evidence="4 11" id="KW-0328">Glycosyltransferase</keyword>
<evidence type="ECO:0000259" key="13">
    <source>
        <dbReference type="Pfam" id="PF13733"/>
    </source>
</evidence>
<dbReference type="EC" id="2.4.1.-" evidence="11"/>
<feature type="domain" description="Galactosyltransferase C-terminal" evidence="12">
    <location>
        <begin position="164"/>
        <end position="241"/>
    </location>
</feature>
<dbReference type="InterPro" id="IPR003859">
    <property type="entry name" value="Galactosyl_T"/>
</dbReference>
<comment type="cofactor">
    <cofactor evidence="11">
        <name>Mn(2+)</name>
        <dbReference type="ChEBI" id="CHEBI:29035"/>
    </cofactor>
</comment>
<dbReference type="InterPro" id="IPR027995">
    <property type="entry name" value="Galactosyl_T_N"/>
</dbReference>
<evidence type="ECO:0000256" key="4">
    <source>
        <dbReference type="ARBA" id="ARBA00022676"/>
    </source>
</evidence>
<dbReference type="Gene3D" id="3.90.550.10">
    <property type="entry name" value="Spore Coat Polysaccharide Biosynthesis Protein SpsA, Chain A"/>
    <property type="match status" value="1"/>
</dbReference>
<dbReference type="GO" id="GO:0046872">
    <property type="term" value="F:metal ion binding"/>
    <property type="evidence" value="ECO:0007669"/>
    <property type="project" value="UniProtKB-UniRule"/>
</dbReference>
<comment type="similarity">
    <text evidence="3 11">Belongs to the glycosyltransferase 7 family.</text>
</comment>
<comment type="function">
    <text evidence="11">Catalyzes the transfer of galactose onto proteins or lipids.</text>
</comment>
<dbReference type="GO" id="GO:0005794">
    <property type="term" value="C:Golgi apparatus"/>
    <property type="evidence" value="ECO:0007669"/>
    <property type="project" value="TreeGrafter"/>
</dbReference>
<evidence type="ECO:0000313" key="15">
    <source>
        <dbReference type="Proteomes" id="UP001142055"/>
    </source>
</evidence>
<protein>
    <recommendedName>
        <fullName evidence="11">Beta-1,4-N-acetylgalactosaminyltransferase</fullName>
        <ecNumber evidence="11">2.4.1.-</ecNumber>
    </recommendedName>
    <alternativeName>
        <fullName evidence="11">Beta-4-GalNAcT</fullName>
    </alternativeName>
</protein>
<dbReference type="AlphaFoldDB" id="A0A9Q0MGP3"/>
<evidence type="ECO:0000256" key="1">
    <source>
        <dbReference type="ARBA" id="ARBA00004606"/>
    </source>
</evidence>
<keyword evidence="9" id="KW-0472">Membrane</keyword>
<comment type="caution">
    <text evidence="14">The sequence shown here is derived from an EMBL/GenBank/DDBJ whole genome shotgun (WGS) entry which is preliminary data.</text>
</comment>
<evidence type="ECO:0000256" key="11">
    <source>
        <dbReference type="RuleBase" id="RU368121"/>
    </source>
</evidence>
<dbReference type="CDD" id="cd00899">
    <property type="entry name" value="b4GalT"/>
    <property type="match status" value="1"/>
</dbReference>
<keyword evidence="11" id="KW-0479">Metal-binding</keyword>
<dbReference type="PANTHER" id="PTHR19300">
    <property type="entry name" value="BETA-1,4-GALACTOSYLTRANSFERASE"/>
    <property type="match status" value="1"/>
</dbReference>
<evidence type="ECO:0000256" key="2">
    <source>
        <dbReference type="ARBA" id="ARBA00004922"/>
    </source>
</evidence>
<evidence type="ECO:0000256" key="7">
    <source>
        <dbReference type="ARBA" id="ARBA00022968"/>
    </source>
</evidence>
<keyword evidence="8" id="KW-1133">Transmembrane helix</keyword>
<dbReference type="OMA" id="TSNYFVD"/>
<keyword evidence="10 11" id="KW-0325">Glycoprotein</keyword>
<dbReference type="PRINTS" id="PR02050">
    <property type="entry name" value="B14GALTRFASE"/>
</dbReference>
<keyword evidence="11" id="KW-0464">Manganese</keyword>
<proteinExistence type="inferred from homology"/>
<dbReference type="EMBL" id="JAPWDV010000001">
    <property type="protein sequence ID" value="KAJ6225184.1"/>
    <property type="molecule type" value="Genomic_DNA"/>
</dbReference>
<keyword evidence="5 11" id="KW-0808">Transferase</keyword>